<feature type="repeat" description="ANK" evidence="3">
    <location>
        <begin position="751"/>
        <end position="783"/>
    </location>
</feature>
<gene>
    <name evidence="5" type="ORF">TBRA_LOCUS15813</name>
</gene>
<dbReference type="SUPFAM" id="SSF48403">
    <property type="entry name" value="Ankyrin repeat"/>
    <property type="match status" value="2"/>
</dbReference>
<dbReference type="PROSITE" id="PS50088">
    <property type="entry name" value="ANK_REPEAT"/>
    <property type="match status" value="6"/>
</dbReference>
<feature type="repeat" description="ANK" evidence="3">
    <location>
        <begin position="824"/>
        <end position="856"/>
    </location>
</feature>
<dbReference type="EMBL" id="CADCXV010001416">
    <property type="protein sequence ID" value="CAB0044225.1"/>
    <property type="molecule type" value="Genomic_DNA"/>
</dbReference>
<evidence type="ECO:0000256" key="1">
    <source>
        <dbReference type="ARBA" id="ARBA00022737"/>
    </source>
</evidence>
<evidence type="ECO:0000256" key="4">
    <source>
        <dbReference type="SAM" id="MobiDB-lite"/>
    </source>
</evidence>
<feature type="repeat" description="ANK" evidence="3">
    <location>
        <begin position="326"/>
        <end position="353"/>
    </location>
</feature>
<evidence type="ECO:0000313" key="5">
    <source>
        <dbReference type="EMBL" id="CAB0044225.1"/>
    </source>
</evidence>
<evidence type="ECO:0000313" key="6">
    <source>
        <dbReference type="Proteomes" id="UP000479190"/>
    </source>
</evidence>
<sequence length="1665" mass="189988">MASSDTNCLENLKSLRQKVSNWELETERHDFLLQLDPLISDWQDQLPNLREIFTNDEIETLLFDAVDLSAGEAGGVGGPGSRFVAFVIGTGYRDELKLDENGRILLPRTTPIHRAYAVKNFSILPDLFEIYDRFDEVIYNKRVLSHFSVACIAGLDEVVKKFLDAGQNPNCIWPKKGDSPLLLTVDGLHKKTAELLLRHRATSHNYSNGDRSTLLHLVAKKGDSDEAVEFTKMFFEINAEMNRTVEVDTRDRYGRTPLNLALELGHGRLAEVLLRHGADPTFPNKDGATPLHVISARDDAEDLAKLFFEFCEDENRPMLIDARDDSGLTPLQWAVANFVPAMIDLLLDKGADLTSFVFPTYHYSAEAFQAAHRKRIDVKSRLLTRVLGCVERLEKRGHRLEPRDALTIVKLFRAYRLLHDSNQLSEAWRVDENFVSLVERCPFKPGLSFHDLIRLRLDEASKLYTVTDLLPLLNSAEFSSLTEKYRDRCVNYLSEIMTRGFLRRWTPTIFEDLARYELPTHCCQKVIQMLNVSDLRKICLAAEIVANEESQIAVIHRYQRCPKMVTSGVKGPDVYDDYDSDAIGESNLEKLESMRKKLNWENEQERYKFLREFISLSYGWYRSRPNFEEMFRPEEIDWLLIESLKIADDYTSIWGVPLVKLMTRPRCHYKDKPVVDNDGKPTLRRTTAVHLAGRRNWTTVIPGLFQIYNRFDVNYTDEDGYTHFHAASQSGCDDVVEKFLELGQDPNCQSYALSPLNLALMRGHKKVTELLLRSGADPNSPDGDGQTPLHIIGKGGLGDDLPELFFEICDEKQQTVQIDARDVLGNTPLHEALTRDNKKAAELLLRIGADPKLATNDALTPLHLICKYTNGDDLAKTFFAISDEKHQSIQVDARDEFGRTPLQLAVASLSPDVIEILLNRGANLTGFVFPTSSYFGKKFDATMGDNDCYKGNFKIKLASGTLAVVELLEKRGYELDRSDALTIMQFFNNCELFNKSVDLKKRLHSHEDFTSKSKQVMVRSDLSFYKLIQLRPEEVEKILTYTDYFKFINSNKLCELPEDSLLECNTHLCEIILRSFCRQWALEFYLELTDYRLPIPCCEMIIDQLQSQDLIRLCLAAEIDAVEDSQTHDVHDKVRARGRYIARLARSSRRGAVSPAAVFATRSKSEQARRRRRRRTSEAREDVVSRVAPRPRSCSRSSTDYHSCIISSGFTHAWHVAGDDQVYTYTHTIITSRIHIYSENMNRSVAGAVLRTASAAPAAVVDAGAGGTSTTTSSSSATWRSERVCIYAKAAAAAAAAQPTRDFFSTVRCCFEKRNDSARLAILEIFDGLRLIPVQRRACTGRPGHRLRYTHVLSRTRVRELKIFFNCMTAEAVVVDNPGSLALLHRVHTMYCAELAYTHTGRASVNTNRLKYQLSKSWRSRARCVAYCLALNAHRYTRIHGFEKRSFGCRNYVRARSQRYTTGAARVPEKNMYMHFFHSYVYTSSIAIYILCRIREKRKIKQKTMANRRRGAQVEQKKERKKTTIKIPRSKRALLFSRNQCSDARGSHLYSIEMCQQKKSDLYLLTLAIVTRSYMLGAISITDLCYLLLACIELLGLDFKSSHVSWRRSLGFFTHPTSTGHFKNSLSELTMPCRFQICEAPGDRHYRTRPAFELNVRQFYSSGTK</sequence>
<dbReference type="PANTHER" id="PTHR24198:SF165">
    <property type="entry name" value="ANKYRIN REPEAT-CONTAINING PROTEIN-RELATED"/>
    <property type="match status" value="1"/>
</dbReference>
<feature type="repeat" description="ANK" evidence="3">
    <location>
        <begin position="253"/>
        <end position="285"/>
    </location>
</feature>
<dbReference type="SMART" id="SM00248">
    <property type="entry name" value="ANK"/>
    <property type="match status" value="11"/>
</dbReference>
<keyword evidence="1" id="KW-0677">Repeat</keyword>
<proteinExistence type="predicted"/>
<dbReference type="InterPro" id="IPR002110">
    <property type="entry name" value="Ankyrin_rpt"/>
</dbReference>
<keyword evidence="6" id="KW-1185">Reference proteome</keyword>
<name>A0A6H5J410_9HYME</name>
<dbReference type="PROSITE" id="PS50297">
    <property type="entry name" value="ANK_REP_REGION"/>
    <property type="match status" value="6"/>
</dbReference>
<evidence type="ECO:0000256" key="2">
    <source>
        <dbReference type="ARBA" id="ARBA00023043"/>
    </source>
</evidence>
<accession>A0A6H5J410</accession>
<dbReference type="Proteomes" id="UP000479190">
    <property type="component" value="Unassembled WGS sequence"/>
</dbReference>
<dbReference type="Gene3D" id="1.25.40.20">
    <property type="entry name" value="Ankyrin repeat-containing domain"/>
    <property type="match status" value="3"/>
</dbReference>
<feature type="repeat" description="ANK" evidence="3">
    <location>
        <begin position="897"/>
        <end position="924"/>
    </location>
</feature>
<keyword evidence="2 3" id="KW-0040">ANK repeat</keyword>
<dbReference type="Pfam" id="PF00023">
    <property type="entry name" value="Ank"/>
    <property type="match status" value="1"/>
</dbReference>
<dbReference type="InterPro" id="IPR036770">
    <property type="entry name" value="Ankyrin_rpt-contain_sf"/>
</dbReference>
<protein>
    <submittedName>
        <fullName evidence="5">Uncharacterized protein</fullName>
    </submittedName>
</protein>
<dbReference type="PANTHER" id="PTHR24198">
    <property type="entry name" value="ANKYRIN REPEAT AND PROTEIN KINASE DOMAIN-CONTAINING PROTEIN"/>
    <property type="match status" value="1"/>
</dbReference>
<dbReference type="Pfam" id="PF12796">
    <property type="entry name" value="Ank_2"/>
    <property type="match status" value="2"/>
</dbReference>
<reference evidence="5 6" key="1">
    <citation type="submission" date="2020-02" db="EMBL/GenBank/DDBJ databases">
        <authorList>
            <person name="Ferguson B K."/>
        </authorList>
    </citation>
    <scope>NUCLEOTIDE SEQUENCE [LARGE SCALE GENOMIC DNA]</scope>
</reference>
<organism evidence="5 6">
    <name type="scientific">Trichogramma brassicae</name>
    <dbReference type="NCBI Taxonomy" id="86971"/>
    <lineage>
        <taxon>Eukaryota</taxon>
        <taxon>Metazoa</taxon>
        <taxon>Ecdysozoa</taxon>
        <taxon>Arthropoda</taxon>
        <taxon>Hexapoda</taxon>
        <taxon>Insecta</taxon>
        <taxon>Pterygota</taxon>
        <taxon>Neoptera</taxon>
        <taxon>Endopterygota</taxon>
        <taxon>Hymenoptera</taxon>
        <taxon>Apocrita</taxon>
        <taxon>Proctotrupomorpha</taxon>
        <taxon>Chalcidoidea</taxon>
        <taxon>Trichogrammatidae</taxon>
        <taxon>Trichogramma</taxon>
    </lineage>
</organism>
<dbReference type="OrthoDB" id="10484131at2759"/>
<feature type="repeat" description="ANK" evidence="3">
    <location>
        <begin position="719"/>
        <end position="751"/>
    </location>
</feature>
<feature type="region of interest" description="Disordered" evidence="4">
    <location>
        <begin position="1163"/>
        <end position="1198"/>
    </location>
</feature>
<evidence type="ECO:0000256" key="3">
    <source>
        <dbReference type="PROSITE-ProRule" id="PRU00023"/>
    </source>
</evidence>